<dbReference type="Proteomes" id="UP000053617">
    <property type="component" value="Unassembled WGS sequence"/>
</dbReference>
<evidence type="ECO:0000313" key="3">
    <source>
        <dbReference type="Proteomes" id="UP000053617"/>
    </source>
</evidence>
<reference evidence="2 3" key="1">
    <citation type="submission" date="2015-01" db="EMBL/GenBank/DDBJ databases">
        <title>The Genome Sequence of Rhinocladiella mackenzie CBS 650.93.</title>
        <authorList>
            <consortium name="The Broad Institute Genomics Platform"/>
            <person name="Cuomo C."/>
            <person name="de Hoog S."/>
            <person name="Gorbushina A."/>
            <person name="Stielow B."/>
            <person name="Teixiera M."/>
            <person name="Abouelleil A."/>
            <person name="Chapman S.B."/>
            <person name="Priest M."/>
            <person name="Young S.K."/>
            <person name="Wortman J."/>
            <person name="Nusbaum C."/>
            <person name="Birren B."/>
        </authorList>
    </citation>
    <scope>NUCLEOTIDE SEQUENCE [LARGE SCALE GENOMIC DNA]</scope>
    <source>
        <strain evidence="2 3">CBS 650.93</strain>
    </source>
</reference>
<name>A0A0D2IH96_9EURO</name>
<accession>A0A0D2IH96</accession>
<feature type="region of interest" description="Disordered" evidence="1">
    <location>
        <begin position="1"/>
        <end position="32"/>
    </location>
</feature>
<evidence type="ECO:0000313" key="2">
    <source>
        <dbReference type="EMBL" id="KIX02676.1"/>
    </source>
</evidence>
<dbReference type="VEuPathDB" id="FungiDB:Z518_08618"/>
<dbReference type="GeneID" id="25296689"/>
<sequence length="464" mass="52192">MVRPPFSLSKSEPKARTSTQPKNKNLSRGLRRAYSSAYSQQFSADKIKETDPYRTKLLWRKVMEQKPPRYSQATPASRLKSQARSEDPTKSIFSTSTFKTGSSRTQIAGAATAHDSDFEDTQLLPRGVEITRGGCWRVGGAHGHFGSETPVDAAKSREFYQSIVQNALAGRADRDIDGSIFLPMDADFITSVYTTYRIMGEEEVLESEFKGYACENLFTGPYRLLGQNVARRLGAVRCLEMSLKPRENYAGCMWHAPPLLSDQPPSKPFGFDIFADCQFWLCDKVLNPNYRRNAGQVVLCKSFGAFCPYFSIEFKAITGDQRVAANQVFAAGLISLFNRYRLKVDAFRHPTLEQLKLVRHYGSTMVKDTWTVWLFEPKITDGGAWAGCTIRMLDNGRCRDELGVMSLLQWINEIHRWGLCEYALGCEEDIKQILNQGPGNLRISAIGISKETETVKETGTVEEV</sequence>
<dbReference type="OrthoDB" id="5426911at2759"/>
<keyword evidence="3" id="KW-1185">Reference proteome</keyword>
<feature type="compositionally biased region" description="Polar residues" evidence="1">
    <location>
        <begin position="71"/>
        <end position="82"/>
    </location>
</feature>
<organism evidence="2 3">
    <name type="scientific">Rhinocladiella mackenziei CBS 650.93</name>
    <dbReference type="NCBI Taxonomy" id="1442369"/>
    <lineage>
        <taxon>Eukaryota</taxon>
        <taxon>Fungi</taxon>
        <taxon>Dikarya</taxon>
        <taxon>Ascomycota</taxon>
        <taxon>Pezizomycotina</taxon>
        <taxon>Eurotiomycetes</taxon>
        <taxon>Chaetothyriomycetidae</taxon>
        <taxon>Chaetothyriales</taxon>
        <taxon>Herpotrichiellaceae</taxon>
        <taxon>Rhinocladiella</taxon>
    </lineage>
</organism>
<dbReference type="RefSeq" id="XP_013269812.1">
    <property type="nucleotide sequence ID" value="XM_013414358.1"/>
</dbReference>
<gene>
    <name evidence="2" type="ORF">Z518_08618</name>
</gene>
<protein>
    <submittedName>
        <fullName evidence="2">Uncharacterized protein</fullName>
    </submittedName>
</protein>
<dbReference type="HOGENOM" id="CLU_046320_0_0_1"/>
<evidence type="ECO:0000256" key="1">
    <source>
        <dbReference type="SAM" id="MobiDB-lite"/>
    </source>
</evidence>
<feature type="region of interest" description="Disordered" evidence="1">
    <location>
        <begin position="64"/>
        <end position="91"/>
    </location>
</feature>
<dbReference type="AlphaFoldDB" id="A0A0D2IH96"/>
<proteinExistence type="predicted"/>
<dbReference type="EMBL" id="KN847480">
    <property type="protein sequence ID" value="KIX02676.1"/>
    <property type="molecule type" value="Genomic_DNA"/>
</dbReference>
<feature type="compositionally biased region" description="Polar residues" evidence="1">
    <location>
        <begin position="16"/>
        <end position="26"/>
    </location>
</feature>